<evidence type="ECO:0000259" key="3">
    <source>
        <dbReference type="Pfam" id="PF02617"/>
    </source>
</evidence>
<dbReference type="PaxDb" id="55529-EKX53526"/>
<dbReference type="InterPro" id="IPR003769">
    <property type="entry name" value="ClpS_core"/>
</dbReference>
<evidence type="ECO:0000313" key="4">
    <source>
        <dbReference type="EMBL" id="EKX53526.1"/>
    </source>
</evidence>
<dbReference type="eggNOG" id="ENOG502S7DJ">
    <property type="taxonomic scope" value="Eukaryota"/>
</dbReference>
<keyword evidence="2" id="KW-0732">Signal</keyword>
<organism evidence="4">
    <name type="scientific">Guillardia theta (strain CCMP2712)</name>
    <name type="common">Cryptophyte</name>
    <dbReference type="NCBI Taxonomy" id="905079"/>
    <lineage>
        <taxon>Eukaryota</taxon>
        <taxon>Cryptophyceae</taxon>
        <taxon>Pyrenomonadales</taxon>
        <taxon>Geminigeraceae</taxon>
        <taxon>Guillardia</taxon>
    </lineage>
</organism>
<evidence type="ECO:0000256" key="1">
    <source>
        <dbReference type="SAM" id="MobiDB-lite"/>
    </source>
</evidence>
<feature type="signal peptide" evidence="2">
    <location>
        <begin position="1"/>
        <end position="15"/>
    </location>
</feature>
<dbReference type="HOGENOM" id="CLU_1450259_0_0_1"/>
<evidence type="ECO:0000313" key="6">
    <source>
        <dbReference type="Proteomes" id="UP000011087"/>
    </source>
</evidence>
<dbReference type="OrthoDB" id="2013930at2759"/>
<keyword evidence="6" id="KW-1185">Reference proteome</keyword>
<dbReference type="GeneID" id="17309957"/>
<dbReference type="KEGG" id="gtt:GUITHDRAFT_150401"/>
<accession>L1JY71</accession>
<dbReference type="OMA" id="VCVKEHA"/>
<feature type="chain" id="PRO_5011944469" description="Adaptor protein ClpS core domain-containing protein" evidence="2">
    <location>
        <begin position="16"/>
        <end position="187"/>
    </location>
</feature>
<reference evidence="5" key="3">
    <citation type="submission" date="2015-06" db="UniProtKB">
        <authorList>
            <consortium name="EnsemblProtists"/>
        </authorList>
    </citation>
    <scope>IDENTIFICATION</scope>
</reference>
<dbReference type="Pfam" id="PF02617">
    <property type="entry name" value="ClpS"/>
    <property type="match status" value="1"/>
</dbReference>
<name>L1JY71_GUITC</name>
<dbReference type="Gene3D" id="3.30.1390.10">
    <property type="match status" value="1"/>
</dbReference>
<evidence type="ECO:0000256" key="2">
    <source>
        <dbReference type="SAM" id="SignalP"/>
    </source>
</evidence>
<dbReference type="InterPro" id="IPR014719">
    <property type="entry name" value="Ribosomal_bL12_C/ClpS-like"/>
</dbReference>
<reference evidence="4 6" key="1">
    <citation type="journal article" date="2012" name="Nature">
        <title>Algal genomes reveal evolutionary mosaicism and the fate of nucleomorphs.</title>
        <authorList>
            <consortium name="DOE Joint Genome Institute"/>
            <person name="Curtis B.A."/>
            <person name="Tanifuji G."/>
            <person name="Burki F."/>
            <person name="Gruber A."/>
            <person name="Irimia M."/>
            <person name="Maruyama S."/>
            <person name="Arias M.C."/>
            <person name="Ball S.G."/>
            <person name="Gile G.H."/>
            <person name="Hirakawa Y."/>
            <person name="Hopkins J.F."/>
            <person name="Kuo A."/>
            <person name="Rensing S.A."/>
            <person name="Schmutz J."/>
            <person name="Symeonidi A."/>
            <person name="Elias M."/>
            <person name="Eveleigh R.J."/>
            <person name="Herman E.K."/>
            <person name="Klute M.J."/>
            <person name="Nakayama T."/>
            <person name="Obornik M."/>
            <person name="Reyes-Prieto A."/>
            <person name="Armbrust E.V."/>
            <person name="Aves S.J."/>
            <person name="Beiko R.G."/>
            <person name="Coutinho P."/>
            <person name="Dacks J.B."/>
            <person name="Durnford D.G."/>
            <person name="Fast N.M."/>
            <person name="Green B.R."/>
            <person name="Grisdale C.J."/>
            <person name="Hempel F."/>
            <person name="Henrissat B."/>
            <person name="Hoppner M.P."/>
            <person name="Ishida K."/>
            <person name="Kim E."/>
            <person name="Koreny L."/>
            <person name="Kroth P.G."/>
            <person name="Liu Y."/>
            <person name="Malik S.B."/>
            <person name="Maier U.G."/>
            <person name="McRose D."/>
            <person name="Mock T."/>
            <person name="Neilson J.A."/>
            <person name="Onodera N.T."/>
            <person name="Poole A.M."/>
            <person name="Pritham E.J."/>
            <person name="Richards T.A."/>
            <person name="Rocap G."/>
            <person name="Roy S.W."/>
            <person name="Sarai C."/>
            <person name="Schaack S."/>
            <person name="Shirato S."/>
            <person name="Slamovits C.H."/>
            <person name="Spencer D.F."/>
            <person name="Suzuki S."/>
            <person name="Worden A.Z."/>
            <person name="Zauner S."/>
            <person name="Barry K."/>
            <person name="Bell C."/>
            <person name="Bharti A.K."/>
            <person name="Crow J.A."/>
            <person name="Grimwood J."/>
            <person name="Kramer R."/>
            <person name="Lindquist E."/>
            <person name="Lucas S."/>
            <person name="Salamov A."/>
            <person name="McFadden G.I."/>
            <person name="Lane C.E."/>
            <person name="Keeling P.J."/>
            <person name="Gray M.W."/>
            <person name="Grigoriev I.V."/>
            <person name="Archibald J.M."/>
        </authorList>
    </citation>
    <scope>NUCLEOTIDE SEQUENCE</scope>
    <source>
        <strain evidence="4 6">CCMP2712</strain>
    </source>
</reference>
<feature type="compositionally biased region" description="Polar residues" evidence="1">
    <location>
        <begin position="19"/>
        <end position="37"/>
    </location>
</feature>
<dbReference type="EMBL" id="JH992970">
    <property type="protein sequence ID" value="EKX53526.1"/>
    <property type="molecule type" value="Genomic_DNA"/>
</dbReference>
<feature type="region of interest" description="Disordered" evidence="1">
    <location>
        <begin position="17"/>
        <end position="37"/>
    </location>
</feature>
<dbReference type="SUPFAM" id="SSF54736">
    <property type="entry name" value="ClpS-like"/>
    <property type="match status" value="1"/>
</dbReference>
<dbReference type="GO" id="GO:0006508">
    <property type="term" value="P:proteolysis"/>
    <property type="evidence" value="ECO:0007669"/>
    <property type="project" value="InterPro"/>
</dbReference>
<feature type="domain" description="Adaptor protein ClpS core" evidence="3">
    <location>
        <begin position="112"/>
        <end position="176"/>
    </location>
</feature>
<proteinExistence type="predicted"/>
<gene>
    <name evidence="4" type="ORF">GUITHDRAFT_150401</name>
</gene>
<dbReference type="EnsemblProtists" id="EKX53526">
    <property type="protein sequence ID" value="EKX53526"/>
    <property type="gene ID" value="GUITHDRAFT_150401"/>
</dbReference>
<sequence length="187" mass="19657">MLAVAMAATMSLALASPLESPTTGPSHAISQPLVSSHASSSPRMPLAFGMSGMSPLLRKAGSSMPSVRLLRAAPVVSRSSLTMVSGSGGAVLEKKPEVIVAPQGTPEQTPGKPYHVLLFNDPVNTKEYVCQVLCEVFGHSKSKAYNIMQTAHSTGFAVCNTTDKEEADLQCAKLGEKQLMSRVVEAD</sequence>
<dbReference type="InterPro" id="IPR022935">
    <property type="entry name" value="ClpS"/>
</dbReference>
<dbReference type="GO" id="GO:0030163">
    <property type="term" value="P:protein catabolic process"/>
    <property type="evidence" value="ECO:0007669"/>
    <property type="project" value="InterPro"/>
</dbReference>
<dbReference type="PANTHER" id="PTHR33473">
    <property type="entry name" value="ATP-DEPENDENT CLP PROTEASE ADAPTER PROTEIN CLPS1, CHLOROPLASTIC"/>
    <property type="match status" value="1"/>
</dbReference>
<protein>
    <recommendedName>
        <fullName evidence="3">Adaptor protein ClpS core domain-containing protein</fullName>
    </recommendedName>
</protein>
<reference evidence="6" key="2">
    <citation type="submission" date="2012-11" db="EMBL/GenBank/DDBJ databases">
        <authorList>
            <person name="Kuo A."/>
            <person name="Curtis B.A."/>
            <person name="Tanifuji G."/>
            <person name="Burki F."/>
            <person name="Gruber A."/>
            <person name="Irimia M."/>
            <person name="Maruyama S."/>
            <person name="Arias M.C."/>
            <person name="Ball S.G."/>
            <person name="Gile G.H."/>
            <person name="Hirakawa Y."/>
            <person name="Hopkins J.F."/>
            <person name="Rensing S.A."/>
            <person name="Schmutz J."/>
            <person name="Symeonidi A."/>
            <person name="Elias M."/>
            <person name="Eveleigh R.J."/>
            <person name="Herman E.K."/>
            <person name="Klute M.J."/>
            <person name="Nakayama T."/>
            <person name="Obornik M."/>
            <person name="Reyes-Prieto A."/>
            <person name="Armbrust E.V."/>
            <person name="Aves S.J."/>
            <person name="Beiko R.G."/>
            <person name="Coutinho P."/>
            <person name="Dacks J.B."/>
            <person name="Durnford D.G."/>
            <person name="Fast N.M."/>
            <person name="Green B.R."/>
            <person name="Grisdale C."/>
            <person name="Hempe F."/>
            <person name="Henrissat B."/>
            <person name="Hoppner M.P."/>
            <person name="Ishida K.-I."/>
            <person name="Kim E."/>
            <person name="Koreny L."/>
            <person name="Kroth P.G."/>
            <person name="Liu Y."/>
            <person name="Malik S.-B."/>
            <person name="Maier U.G."/>
            <person name="McRose D."/>
            <person name="Mock T."/>
            <person name="Neilson J.A."/>
            <person name="Onodera N.T."/>
            <person name="Poole A.M."/>
            <person name="Pritham E.J."/>
            <person name="Richards T.A."/>
            <person name="Rocap G."/>
            <person name="Roy S.W."/>
            <person name="Sarai C."/>
            <person name="Schaack S."/>
            <person name="Shirato S."/>
            <person name="Slamovits C.H."/>
            <person name="Spencer D.F."/>
            <person name="Suzuki S."/>
            <person name="Worden A.Z."/>
            <person name="Zauner S."/>
            <person name="Barry K."/>
            <person name="Bell C."/>
            <person name="Bharti A.K."/>
            <person name="Crow J.A."/>
            <person name="Grimwood J."/>
            <person name="Kramer R."/>
            <person name="Lindquist E."/>
            <person name="Lucas S."/>
            <person name="Salamov A."/>
            <person name="McFadden G.I."/>
            <person name="Lane C.E."/>
            <person name="Keeling P.J."/>
            <person name="Gray M.W."/>
            <person name="Grigoriev I.V."/>
            <person name="Archibald J.M."/>
        </authorList>
    </citation>
    <scope>NUCLEOTIDE SEQUENCE</scope>
    <source>
        <strain evidence="6">CCMP2712</strain>
    </source>
</reference>
<dbReference type="Proteomes" id="UP000011087">
    <property type="component" value="Unassembled WGS sequence"/>
</dbReference>
<dbReference type="PANTHER" id="PTHR33473:SF17">
    <property type="entry name" value="ATP-DEPENDENT CLP PROTEASE ADAPTER PROTEIN CLPS1, CHLOROPLASTIC"/>
    <property type="match status" value="1"/>
</dbReference>
<dbReference type="AlphaFoldDB" id="L1JY71"/>
<evidence type="ECO:0000313" key="5">
    <source>
        <dbReference type="EnsemblProtists" id="EKX53526"/>
    </source>
</evidence>
<dbReference type="RefSeq" id="XP_005840506.1">
    <property type="nucleotide sequence ID" value="XM_005840449.1"/>
</dbReference>